<dbReference type="Gramene" id="KQK00635">
    <property type="protein sequence ID" value="KQK00635"/>
    <property type="gene ID" value="BRADI_3g50775v3"/>
</dbReference>
<reference evidence="2 3" key="1">
    <citation type="journal article" date="2010" name="Nature">
        <title>Genome sequencing and analysis of the model grass Brachypodium distachyon.</title>
        <authorList>
            <consortium name="International Brachypodium Initiative"/>
        </authorList>
    </citation>
    <scope>NUCLEOTIDE SEQUENCE [LARGE SCALE GENOMIC DNA]</scope>
    <source>
        <strain evidence="2 3">Bd21</strain>
    </source>
</reference>
<feature type="compositionally biased region" description="Polar residues" evidence="1">
    <location>
        <begin position="96"/>
        <end position="106"/>
    </location>
</feature>
<name>A0A0Q3I457_BRADI</name>
<accession>A0A0Q3I457</accession>
<organism evidence="2">
    <name type="scientific">Brachypodium distachyon</name>
    <name type="common">Purple false brome</name>
    <name type="synonym">Trachynia distachya</name>
    <dbReference type="NCBI Taxonomy" id="15368"/>
    <lineage>
        <taxon>Eukaryota</taxon>
        <taxon>Viridiplantae</taxon>
        <taxon>Streptophyta</taxon>
        <taxon>Embryophyta</taxon>
        <taxon>Tracheophyta</taxon>
        <taxon>Spermatophyta</taxon>
        <taxon>Magnoliopsida</taxon>
        <taxon>Liliopsida</taxon>
        <taxon>Poales</taxon>
        <taxon>Poaceae</taxon>
        <taxon>BOP clade</taxon>
        <taxon>Pooideae</taxon>
        <taxon>Stipodae</taxon>
        <taxon>Brachypodieae</taxon>
        <taxon>Brachypodium</taxon>
    </lineage>
</organism>
<reference evidence="3" key="3">
    <citation type="submission" date="2018-08" db="UniProtKB">
        <authorList>
            <consortium name="EnsemblPlants"/>
        </authorList>
    </citation>
    <scope>IDENTIFICATION</scope>
    <source>
        <strain evidence="3">cv. Bd21</strain>
    </source>
</reference>
<dbReference type="InParanoid" id="A0A0Q3I457"/>
<reference evidence="2" key="2">
    <citation type="submission" date="2017-06" db="EMBL/GenBank/DDBJ databases">
        <title>WGS assembly of Brachypodium distachyon.</title>
        <authorList>
            <consortium name="The International Brachypodium Initiative"/>
            <person name="Lucas S."/>
            <person name="Harmon-Smith M."/>
            <person name="Lail K."/>
            <person name="Tice H."/>
            <person name="Grimwood J."/>
            <person name="Bruce D."/>
            <person name="Barry K."/>
            <person name="Shu S."/>
            <person name="Lindquist E."/>
            <person name="Wang M."/>
            <person name="Pitluck S."/>
            <person name="Vogel J.P."/>
            <person name="Garvin D.F."/>
            <person name="Mockler T.C."/>
            <person name="Schmutz J."/>
            <person name="Rokhsar D."/>
            <person name="Bevan M.W."/>
        </authorList>
    </citation>
    <scope>NUCLEOTIDE SEQUENCE</scope>
    <source>
        <strain evidence="2">Bd21</strain>
    </source>
</reference>
<dbReference type="AlphaFoldDB" id="A0A0Q3I457"/>
<evidence type="ECO:0000313" key="4">
    <source>
        <dbReference type="Proteomes" id="UP000008810"/>
    </source>
</evidence>
<feature type="compositionally biased region" description="Basic and acidic residues" evidence="1">
    <location>
        <begin position="78"/>
        <end position="90"/>
    </location>
</feature>
<evidence type="ECO:0000313" key="2">
    <source>
        <dbReference type="EMBL" id="KQK00635.1"/>
    </source>
</evidence>
<dbReference type="EnsemblPlants" id="KQK00635">
    <property type="protein sequence ID" value="KQK00635"/>
    <property type="gene ID" value="BRADI_3g50775v3"/>
</dbReference>
<feature type="region of interest" description="Disordered" evidence="1">
    <location>
        <begin position="74"/>
        <end position="117"/>
    </location>
</feature>
<protein>
    <submittedName>
        <fullName evidence="2 3">Uncharacterized protein</fullName>
    </submittedName>
</protein>
<sequence length="117" mass="12948">MLPLTTRFAHGLSAALEDCVILESPPLPLGTCCSSHVLLLVETKHEKSQRKMLSEKVVLLSLQAPRQLFEATQAHTPEVLRPDSKKDERQVLPALTRSSAKTTALHQHTESSRGNRC</sequence>
<evidence type="ECO:0000313" key="3">
    <source>
        <dbReference type="EnsemblPlants" id="KQK00635"/>
    </source>
</evidence>
<feature type="compositionally biased region" description="Basic and acidic residues" evidence="1">
    <location>
        <begin position="107"/>
        <end position="117"/>
    </location>
</feature>
<evidence type="ECO:0000256" key="1">
    <source>
        <dbReference type="SAM" id="MobiDB-lite"/>
    </source>
</evidence>
<dbReference type="Proteomes" id="UP000008810">
    <property type="component" value="Chromosome 3"/>
</dbReference>
<proteinExistence type="predicted"/>
<gene>
    <name evidence="2" type="ORF">BRADI_3g50775v3</name>
</gene>
<dbReference type="EMBL" id="CM000882">
    <property type="protein sequence ID" value="KQK00635.1"/>
    <property type="molecule type" value="Genomic_DNA"/>
</dbReference>
<keyword evidence="4" id="KW-1185">Reference proteome</keyword>